<accession>A0A4Z1GUE7</accession>
<evidence type="ECO:0000313" key="2">
    <source>
        <dbReference type="Proteomes" id="UP000297814"/>
    </source>
</evidence>
<dbReference type="Proteomes" id="UP000297814">
    <property type="component" value="Unassembled WGS sequence"/>
</dbReference>
<keyword evidence="2" id="KW-1185">Reference proteome</keyword>
<proteinExistence type="predicted"/>
<organism evidence="1 2">
    <name type="scientific">Botrytis hyacinthi</name>
    <dbReference type="NCBI Taxonomy" id="278943"/>
    <lineage>
        <taxon>Eukaryota</taxon>
        <taxon>Fungi</taxon>
        <taxon>Dikarya</taxon>
        <taxon>Ascomycota</taxon>
        <taxon>Pezizomycotina</taxon>
        <taxon>Leotiomycetes</taxon>
        <taxon>Helotiales</taxon>
        <taxon>Sclerotiniaceae</taxon>
        <taxon>Botrytis</taxon>
    </lineage>
</organism>
<dbReference type="AlphaFoldDB" id="A0A4Z1GUE7"/>
<gene>
    <name evidence="1" type="ORF">BHYA_0065g00270</name>
</gene>
<evidence type="ECO:0000313" key="1">
    <source>
        <dbReference type="EMBL" id="TGO38892.1"/>
    </source>
</evidence>
<sequence>MDENALISDHSSLLNSLETFTTNKLRESVYPHCHSSITSTTSGIDFAGTHWQDEQRAIEAMDFLMLVVHGATNLPKRIRALDYKQSSHSHES</sequence>
<dbReference type="EMBL" id="PQXK01000065">
    <property type="protein sequence ID" value="TGO38892.1"/>
    <property type="molecule type" value="Genomic_DNA"/>
</dbReference>
<name>A0A4Z1GUE7_9HELO</name>
<protein>
    <submittedName>
        <fullName evidence="1">Uncharacterized protein</fullName>
    </submittedName>
</protein>
<reference evidence="1 2" key="1">
    <citation type="submission" date="2017-12" db="EMBL/GenBank/DDBJ databases">
        <title>Comparative genomics of Botrytis spp.</title>
        <authorList>
            <person name="Valero-Jimenez C.A."/>
            <person name="Tapia P."/>
            <person name="Veloso J."/>
            <person name="Silva-Moreno E."/>
            <person name="Staats M."/>
            <person name="Valdes J.H."/>
            <person name="Van Kan J.A.L."/>
        </authorList>
    </citation>
    <scope>NUCLEOTIDE SEQUENCE [LARGE SCALE GENOMIC DNA]</scope>
    <source>
        <strain evidence="1 2">Bh0001</strain>
    </source>
</reference>
<comment type="caution">
    <text evidence="1">The sequence shown here is derived from an EMBL/GenBank/DDBJ whole genome shotgun (WGS) entry which is preliminary data.</text>
</comment>